<dbReference type="PANTHER" id="PTHR30435:SF1">
    <property type="entry name" value="FLAGELLAR HOOK PROTEIN FLGE"/>
    <property type="match status" value="1"/>
</dbReference>
<gene>
    <name evidence="10" type="ORF">CSC94_17805</name>
</gene>
<accession>A0A2G1QJK0</accession>
<keyword evidence="10" id="KW-0966">Cell projection</keyword>
<dbReference type="InterPro" id="IPR011491">
    <property type="entry name" value="FlgE_D2"/>
</dbReference>
<evidence type="ECO:0000259" key="8">
    <source>
        <dbReference type="Pfam" id="PF07559"/>
    </source>
</evidence>
<dbReference type="Pfam" id="PF07559">
    <property type="entry name" value="FlgE_D2"/>
    <property type="match status" value="1"/>
</dbReference>
<sequence length="423" mass="44179">MSIYGMMQTSISGMQAQSNRLSSVADNIANSDTYGYRRSNVLFSTLVAGGGAGSGGTGTYTSGSVLSHTVRMANQQGALEYTSSATDLAISGGGYFMVQDAGGQVFLTRAGSFLPDEQGRLVNQSGYYLLGYPADGAGDPSANGISDLEIVTLDTFQLSAVPTTSGYLRGNLPAGADIVTGNTPSSNAADATFTNKISMVTYDNLGGEVVLDVYYTKTADNTWEVTVYDAADADPTSGGFPYSSAALSTDTMSFDPTTGQLDPASATSLSMTIPNGATFDLDISDFTQLEAEFGISDANTDGRPPSTISSVQVSEDGFLYGQYEDGSFRDLYRIPLGSVANPSALRAVTGTVFSQTPDSGDIMLDFPQQGGAGTIVSSAVEHSNVDIAEELTKMIQAQRGFTANSKVFQTGSDLMDVVVNLKR</sequence>
<dbReference type="GO" id="GO:0005829">
    <property type="term" value="C:cytosol"/>
    <property type="evidence" value="ECO:0007669"/>
    <property type="project" value="TreeGrafter"/>
</dbReference>
<comment type="function">
    <text evidence="5">A flexible structure which links the flagellar filament to the drive apparatus in the basal body.</text>
</comment>
<dbReference type="InterPro" id="IPR001444">
    <property type="entry name" value="Flag_bb_rod_N"/>
</dbReference>
<evidence type="ECO:0000256" key="3">
    <source>
        <dbReference type="ARBA" id="ARBA00019015"/>
    </source>
</evidence>
<dbReference type="Pfam" id="PF00460">
    <property type="entry name" value="Flg_bb_rod"/>
    <property type="match status" value="1"/>
</dbReference>
<dbReference type="GO" id="GO:0009424">
    <property type="term" value="C:bacterial-type flagellum hook"/>
    <property type="evidence" value="ECO:0007669"/>
    <property type="project" value="TreeGrafter"/>
</dbReference>
<comment type="similarity">
    <text evidence="2 5">Belongs to the flagella basal body rod proteins family.</text>
</comment>
<dbReference type="SUPFAM" id="SSF117143">
    <property type="entry name" value="Flagellar hook protein flgE"/>
    <property type="match status" value="1"/>
</dbReference>
<evidence type="ECO:0000313" key="11">
    <source>
        <dbReference type="Proteomes" id="UP000221168"/>
    </source>
</evidence>
<keyword evidence="11" id="KW-1185">Reference proteome</keyword>
<dbReference type="Pfam" id="PF06429">
    <property type="entry name" value="Flg_bbr_C"/>
    <property type="match status" value="1"/>
</dbReference>
<keyword evidence="4 5" id="KW-0975">Bacterial flagellum</keyword>
<proteinExistence type="inferred from homology"/>
<keyword evidence="10" id="KW-0282">Flagellum</keyword>
<dbReference type="RefSeq" id="WP_099307729.1">
    <property type="nucleotide sequence ID" value="NZ_PDVP01000013.1"/>
</dbReference>
<dbReference type="AlphaFoldDB" id="A0A2G1QJK0"/>
<comment type="subcellular location">
    <subcellularLocation>
        <location evidence="1 5">Bacterial flagellum basal body</location>
    </subcellularLocation>
</comment>
<dbReference type="EMBL" id="PDVP01000013">
    <property type="protein sequence ID" value="PHP65703.1"/>
    <property type="molecule type" value="Genomic_DNA"/>
</dbReference>
<dbReference type="Gene3D" id="2.60.98.20">
    <property type="entry name" value="Flagellar hook protein FlgE"/>
    <property type="match status" value="1"/>
</dbReference>
<evidence type="ECO:0000256" key="2">
    <source>
        <dbReference type="ARBA" id="ARBA00009677"/>
    </source>
</evidence>
<dbReference type="InterPro" id="IPR037925">
    <property type="entry name" value="FlgE/F/G-like"/>
</dbReference>
<dbReference type="PANTHER" id="PTHR30435">
    <property type="entry name" value="FLAGELLAR PROTEIN"/>
    <property type="match status" value="1"/>
</dbReference>
<dbReference type="InterPro" id="IPR053967">
    <property type="entry name" value="LlgE_F_G-like_D1"/>
</dbReference>
<dbReference type="InterPro" id="IPR020013">
    <property type="entry name" value="Flagellar_FlgE/F/G"/>
</dbReference>
<dbReference type="GO" id="GO:0071978">
    <property type="term" value="P:bacterial-type flagellum-dependent swarming motility"/>
    <property type="evidence" value="ECO:0007669"/>
    <property type="project" value="TreeGrafter"/>
</dbReference>
<dbReference type="NCBIfam" id="TIGR03506">
    <property type="entry name" value="FlgEFG_subfam"/>
    <property type="match status" value="1"/>
</dbReference>
<dbReference type="GO" id="GO:0009425">
    <property type="term" value="C:bacterial-type flagellum basal body"/>
    <property type="evidence" value="ECO:0007669"/>
    <property type="project" value="UniProtKB-SubCell"/>
</dbReference>
<dbReference type="OrthoDB" id="8372879at2"/>
<evidence type="ECO:0000256" key="4">
    <source>
        <dbReference type="ARBA" id="ARBA00023143"/>
    </source>
</evidence>
<feature type="domain" description="Flagellar hook protein FlgE D2" evidence="8">
    <location>
        <begin position="183"/>
        <end position="302"/>
    </location>
</feature>
<feature type="domain" description="Flagellar basal body rod protein N-terminal" evidence="6">
    <location>
        <begin position="7"/>
        <end position="37"/>
    </location>
</feature>
<comment type="caution">
    <text evidence="10">The sequence shown here is derived from an EMBL/GenBank/DDBJ whole genome shotgun (WGS) entry which is preliminary data.</text>
</comment>
<evidence type="ECO:0000259" key="9">
    <source>
        <dbReference type="Pfam" id="PF22692"/>
    </source>
</evidence>
<dbReference type="InterPro" id="IPR019776">
    <property type="entry name" value="Flagellar_basal_body_rod_CS"/>
</dbReference>
<dbReference type="PROSITE" id="PS00588">
    <property type="entry name" value="FLAGELLA_BB_ROD"/>
    <property type="match status" value="1"/>
</dbReference>
<evidence type="ECO:0000259" key="6">
    <source>
        <dbReference type="Pfam" id="PF00460"/>
    </source>
</evidence>
<evidence type="ECO:0000313" key="10">
    <source>
        <dbReference type="EMBL" id="PHP65703.1"/>
    </source>
</evidence>
<feature type="domain" description="Flagellar hook protein FlgE/F/G-like D1" evidence="9">
    <location>
        <begin position="89"/>
        <end position="131"/>
    </location>
</feature>
<feature type="domain" description="Flagellar basal-body/hook protein C-terminal" evidence="7">
    <location>
        <begin position="377"/>
        <end position="421"/>
    </location>
</feature>
<evidence type="ECO:0000256" key="1">
    <source>
        <dbReference type="ARBA" id="ARBA00004117"/>
    </source>
</evidence>
<reference evidence="10 11" key="1">
    <citation type="submission" date="2017-10" db="EMBL/GenBank/DDBJ databases">
        <title>Sedimentibacterium mangrovi gen. nov., sp. nov., a novel member of family Phyllobacteriacea isolated from mangrove sediment.</title>
        <authorList>
            <person name="Liao H."/>
            <person name="Tian Y."/>
        </authorList>
    </citation>
    <scope>NUCLEOTIDE SEQUENCE [LARGE SCALE GENOMIC DNA]</scope>
    <source>
        <strain evidence="10 11">X9-2-2</strain>
    </source>
</reference>
<organism evidence="10 11">
    <name type="scientific">Zhengella mangrovi</name>
    <dbReference type="NCBI Taxonomy" id="1982044"/>
    <lineage>
        <taxon>Bacteria</taxon>
        <taxon>Pseudomonadati</taxon>
        <taxon>Pseudomonadota</taxon>
        <taxon>Alphaproteobacteria</taxon>
        <taxon>Hyphomicrobiales</taxon>
        <taxon>Notoacmeibacteraceae</taxon>
        <taxon>Zhengella</taxon>
    </lineage>
</organism>
<keyword evidence="10" id="KW-0969">Cilium</keyword>
<dbReference type="Pfam" id="PF22692">
    <property type="entry name" value="LlgE_F_G_D1"/>
    <property type="match status" value="1"/>
</dbReference>
<dbReference type="InterPro" id="IPR037058">
    <property type="entry name" value="Falgellar_hook_FlgE_sf"/>
</dbReference>
<name>A0A2G1QJK0_9HYPH</name>
<evidence type="ECO:0000256" key="5">
    <source>
        <dbReference type="RuleBase" id="RU362116"/>
    </source>
</evidence>
<evidence type="ECO:0000259" key="7">
    <source>
        <dbReference type="Pfam" id="PF06429"/>
    </source>
</evidence>
<dbReference type="InterPro" id="IPR010930">
    <property type="entry name" value="Flg_bb/hook_C_dom"/>
</dbReference>
<protein>
    <recommendedName>
        <fullName evidence="3 5">Flagellar hook protein FlgE</fullName>
    </recommendedName>
</protein>
<dbReference type="Proteomes" id="UP000221168">
    <property type="component" value="Unassembled WGS sequence"/>
</dbReference>